<dbReference type="PANTHER" id="PTHR45712">
    <property type="entry name" value="AGAP008170-PA"/>
    <property type="match status" value="1"/>
</dbReference>
<dbReference type="PANTHER" id="PTHR45712:SF22">
    <property type="entry name" value="INSULIN-LIKE GROWTH FACTOR-BINDING PROTEIN COMPLEX ACID LABILE SUBUNIT"/>
    <property type="match status" value="1"/>
</dbReference>
<evidence type="ECO:0000256" key="3">
    <source>
        <dbReference type="SAM" id="SignalP"/>
    </source>
</evidence>
<dbReference type="SUPFAM" id="SSF52058">
    <property type="entry name" value="L domain-like"/>
    <property type="match status" value="1"/>
</dbReference>
<evidence type="ECO:0000256" key="2">
    <source>
        <dbReference type="ARBA" id="ARBA00022737"/>
    </source>
</evidence>
<proteinExistence type="predicted"/>
<dbReference type="SMART" id="SM00369">
    <property type="entry name" value="LRR_TYP"/>
    <property type="match status" value="5"/>
</dbReference>
<dbReference type="InterPro" id="IPR050333">
    <property type="entry name" value="SLRP"/>
</dbReference>
<dbReference type="AlphaFoldDB" id="A0A7M5V575"/>
<dbReference type="InterPro" id="IPR001611">
    <property type="entry name" value="Leu-rich_rpt"/>
</dbReference>
<dbReference type="EnsemblMetazoa" id="CLYHEMT009992.1">
    <property type="protein sequence ID" value="CLYHEMP009992.1"/>
    <property type="gene ID" value="CLYHEMG009992"/>
</dbReference>
<dbReference type="OrthoDB" id="5954366at2759"/>
<evidence type="ECO:0000256" key="1">
    <source>
        <dbReference type="ARBA" id="ARBA00022614"/>
    </source>
</evidence>
<keyword evidence="3" id="KW-0732">Signal</keyword>
<dbReference type="Proteomes" id="UP000594262">
    <property type="component" value="Unplaced"/>
</dbReference>
<sequence length="314" mass="35002">TSRTNFLFSMMCGLIKVLLLLVCVSVVLTAPVKVSQCPKKCTCQLSGTFVQCPGKVTRKDWERIGAEISENAIQLEVDFLDFEYVQVHCFKKLKTLTNLRILGGRVVLFPTGLSDKFPALKIITFINNKIRHLTPSIFEGLEEILNLDLAGNTLKRISKNVFKGLSKLKLLNLERNQIECLDNDAFDGLSGLGLLSLNNNRLTMLPDGLFKSFKEAPLFLLFANNRITRLQKNLFQPFLKISAFNVSNNNISEIETGAFDNLLPFPGFGIDLSHNPILCNAQSNPTDFSMGSIRVTGTCGSTPVLPFQIRRIVE</sequence>
<keyword evidence="2" id="KW-0677">Repeat</keyword>
<dbReference type="InterPro" id="IPR032675">
    <property type="entry name" value="LRR_dom_sf"/>
</dbReference>
<feature type="chain" id="PRO_5029672077" evidence="3">
    <location>
        <begin position="30"/>
        <end position="314"/>
    </location>
</feature>
<accession>A0A7M5V575</accession>
<dbReference type="Pfam" id="PF13855">
    <property type="entry name" value="LRR_8"/>
    <property type="match status" value="1"/>
</dbReference>
<protein>
    <submittedName>
        <fullName evidence="4">Uncharacterized protein</fullName>
    </submittedName>
</protein>
<evidence type="ECO:0000313" key="4">
    <source>
        <dbReference type="EnsemblMetazoa" id="CLYHEMP009992.1"/>
    </source>
</evidence>
<name>A0A7M5V575_9CNID</name>
<organism evidence="4 5">
    <name type="scientific">Clytia hemisphaerica</name>
    <dbReference type="NCBI Taxonomy" id="252671"/>
    <lineage>
        <taxon>Eukaryota</taxon>
        <taxon>Metazoa</taxon>
        <taxon>Cnidaria</taxon>
        <taxon>Hydrozoa</taxon>
        <taxon>Hydroidolina</taxon>
        <taxon>Leptothecata</taxon>
        <taxon>Obeliida</taxon>
        <taxon>Clytiidae</taxon>
        <taxon>Clytia</taxon>
    </lineage>
</organism>
<dbReference type="InterPro" id="IPR003591">
    <property type="entry name" value="Leu-rich_rpt_typical-subtyp"/>
</dbReference>
<evidence type="ECO:0000313" key="5">
    <source>
        <dbReference type="Proteomes" id="UP000594262"/>
    </source>
</evidence>
<reference evidence="4" key="1">
    <citation type="submission" date="2021-01" db="UniProtKB">
        <authorList>
            <consortium name="EnsemblMetazoa"/>
        </authorList>
    </citation>
    <scope>IDENTIFICATION</scope>
</reference>
<feature type="signal peptide" evidence="3">
    <location>
        <begin position="1"/>
        <end position="29"/>
    </location>
</feature>
<keyword evidence="1" id="KW-0433">Leucine-rich repeat</keyword>
<keyword evidence="5" id="KW-1185">Reference proteome</keyword>
<dbReference type="Gene3D" id="3.80.10.10">
    <property type="entry name" value="Ribonuclease Inhibitor"/>
    <property type="match status" value="3"/>
</dbReference>